<evidence type="ECO:0000313" key="2">
    <source>
        <dbReference type="Proteomes" id="UP000619041"/>
    </source>
</evidence>
<dbReference type="Proteomes" id="UP000619041">
    <property type="component" value="Unassembled WGS sequence"/>
</dbReference>
<organism evidence="1 2">
    <name type="scientific">Tsuneonella deserti</name>
    <dbReference type="NCBI Taxonomy" id="2035528"/>
    <lineage>
        <taxon>Bacteria</taxon>
        <taxon>Pseudomonadati</taxon>
        <taxon>Pseudomonadota</taxon>
        <taxon>Alphaproteobacteria</taxon>
        <taxon>Sphingomonadales</taxon>
        <taxon>Erythrobacteraceae</taxon>
        <taxon>Tsuneonella</taxon>
    </lineage>
</organism>
<accession>A0ABQ1SDW3</accession>
<protein>
    <recommendedName>
        <fullName evidence="3">DUF3293 domain-containing protein</fullName>
    </recommendedName>
</protein>
<comment type="caution">
    <text evidence="1">The sequence shown here is derived from an EMBL/GenBank/DDBJ whole genome shotgun (WGS) entry which is preliminary data.</text>
</comment>
<dbReference type="Pfam" id="PF11697">
    <property type="entry name" value="DUF3293"/>
    <property type="match status" value="1"/>
</dbReference>
<dbReference type="EMBL" id="BMKL01000001">
    <property type="protein sequence ID" value="GGE04602.1"/>
    <property type="molecule type" value="Genomic_DNA"/>
</dbReference>
<dbReference type="InterPro" id="IPR021710">
    <property type="entry name" value="DUF3293"/>
</dbReference>
<dbReference type="RefSeq" id="WP_188645450.1">
    <property type="nucleotide sequence ID" value="NZ_BMKL01000001.1"/>
</dbReference>
<name>A0ABQ1SDW3_9SPHN</name>
<keyword evidence="2" id="KW-1185">Reference proteome</keyword>
<evidence type="ECO:0008006" key="3">
    <source>
        <dbReference type="Google" id="ProtNLM"/>
    </source>
</evidence>
<reference evidence="2" key="1">
    <citation type="journal article" date="2019" name="Int. J. Syst. Evol. Microbiol.">
        <title>The Global Catalogue of Microorganisms (GCM) 10K type strain sequencing project: providing services to taxonomists for standard genome sequencing and annotation.</title>
        <authorList>
            <consortium name="The Broad Institute Genomics Platform"/>
            <consortium name="The Broad Institute Genome Sequencing Center for Infectious Disease"/>
            <person name="Wu L."/>
            <person name="Ma J."/>
        </authorList>
    </citation>
    <scope>NUCLEOTIDE SEQUENCE [LARGE SCALE GENOMIC DNA]</scope>
    <source>
        <strain evidence="2">CGMCC 1.15959</strain>
    </source>
</reference>
<sequence length="139" mass="15066">MARQLDASLIAAYRATDYHVFAEPPFVLRIGERSAALDDLLQRSGAAGAAFLTAWNPYSEQVPLGANMARQAELIRNLEARGWQYIPGEGRGADPAWPAEPSILLIGPSRDEAQSLARDFRQHAIVWASAGGPAELDPL</sequence>
<gene>
    <name evidence="1" type="ORF">GCM10011515_25250</name>
</gene>
<evidence type="ECO:0000313" key="1">
    <source>
        <dbReference type="EMBL" id="GGE04602.1"/>
    </source>
</evidence>
<proteinExistence type="predicted"/>